<name>A0A1Y1V3N7_9FUNG</name>
<comment type="caution">
    <text evidence="16">The sequence shown here is derived from an EMBL/GenBank/DDBJ whole genome shotgun (WGS) entry which is preliminary data.</text>
</comment>
<evidence type="ECO:0000256" key="12">
    <source>
        <dbReference type="SAM" id="MobiDB-lite"/>
    </source>
</evidence>
<evidence type="ECO:0000256" key="8">
    <source>
        <dbReference type="ARBA" id="ARBA00022967"/>
    </source>
</evidence>
<dbReference type="CDD" id="cd18578">
    <property type="entry name" value="ABC_6TM_Pgp_ABCB1_D2_like"/>
    <property type="match status" value="1"/>
</dbReference>
<evidence type="ECO:0000256" key="2">
    <source>
        <dbReference type="ARBA" id="ARBA00007577"/>
    </source>
</evidence>
<feature type="transmembrane region" description="Helical" evidence="13">
    <location>
        <begin position="759"/>
        <end position="784"/>
    </location>
</feature>
<evidence type="ECO:0000259" key="14">
    <source>
        <dbReference type="PROSITE" id="PS50893"/>
    </source>
</evidence>
<dbReference type="GO" id="GO:0005524">
    <property type="term" value="F:ATP binding"/>
    <property type="evidence" value="ECO:0007669"/>
    <property type="project" value="UniProtKB-KW"/>
</dbReference>
<evidence type="ECO:0000256" key="10">
    <source>
        <dbReference type="ARBA" id="ARBA00023136"/>
    </source>
</evidence>
<dbReference type="PANTHER" id="PTHR43394:SF27">
    <property type="entry name" value="ATP-DEPENDENT TRANSLOCASE ABCB1-LIKE"/>
    <property type="match status" value="1"/>
</dbReference>
<keyword evidence="10 13" id="KW-0472">Membrane</keyword>
<keyword evidence="17" id="KW-1185">Reference proteome</keyword>
<reference evidence="16 17" key="1">
    <citation type="submission" date="2016-08" db="EMBL/GenBank/DDBJ databases">
        <title>Genomes of anaerobic fungi encode conserved fungal cellulosomes for biomass hydrolysis.</title>
        <authorList>
            <consortium name="DOE Joint Genome Institute"/>
            <person name="Haitjema C.H."/>
            <person name="Gilmore S.P."/>
            <person name="Henske J.K."/>
            <person name="Solomon K.V."/>
            <person name="De Groot R."/>
            <person name="Kuo A."/>
            <person name="Mondo S.J."/>
            <person name="Salamov A.A."/>
            <person name="Labutti K."/>
            <person name="Zhao Z."/>
            <person name="Chiniquy J."/>
            <person name="Barry K."/>
            <person name="Brewer H.M."/>
            <person name="Purvine S.O."/>
            <person name="Wright A.T."/>
            <person name="Boxma B."/>
            <person name="Van Alen T."/>
            <person name="Hackstein J.H."/>
            <person name="Baker S.E."/>
            <person name="Grigoriev I.V."/>
            <person name="O'Malley M.A."/>
        </authorList>
    </citation>
    <scope>NUCLEOTIDE SEQUENCE [LARGE SCALE GENOMIC DNA]</scope>
    <source>
        <strain evidence="17">finn</strain>
    </source>
</reference>
<feature type="transmembrane region" description="Helical" evidence="13">
    <location>
        <begin position="1010"/>
        <end position="1035"/>
    </location>
</feature>
<dbReference type="InterPro" id="IPR003593">
    <property type="entry name" value="AAA+_ATPase"/>
</dbReference>
<keyword evidence="4 13" id="KW-0812">Transmembrane</keyword>
<keyword evidence="7" id="KW-0067">ATP-binding</keyword>
<comment type="similarity">
    <text evidence="2">Belongs to the ABC transporter superfamily. ABCB family. Multidrug resistance exporter (TC 3.A.1.201) subfamily.</text>
</comment>
<feature type="domain" description="ABC transmembrane type-1" evidence="15">
    <location>
        <begin position="764"/>
        <end position="1071"/>
    </location>
</feature>
<protein>
    <submittedName>
        <fullName evidence="16">Multidrug resistance protein 1</fullName>
    </submittedName>
</protein>
<dbReference type="Gene3D" id="1.20.1560.10">
    <property type="entry name" value="ABC transporter type 1, transmembrane domain"/>
    <property type="match status" value="1"/>
</dbReference>
<dbReference type="GO" id="GO:0005743">
    <property type="term" value="C:mitochondrial inner membrane"/>
    <property type="evidence" value="ECO:0007669"/>
    <property type="project" value="TreeGrafter"/>
</dbReference>
<dbReference type="PANTHER" id="PTHR43394">
    <property type="entry name" value="ATP-DEPENDENT PERMEASE MDL1, MITOCHONDRIAL"/>
    <property type="match status" value="1"/>
</dbReference>
<evidence type="ECO:0000256" key="6">
    <source>
        <dbReference type="ARBA" id="ARBA00022741"/>
    </source>
</evidence>
<gene>
    <name evidence="16" type="ORF">BCR36DRAFT_357011</name>
</gene>
<keyword evidence="5" id="KW-0677">Repeat</keyword>
<evidence type="ECO:0000313" key="16">
    <source>
        <dbReference type="EMBL" id="ORX46409.1"/>
    </source>
</evidence>
<dbReference type="Proteomes" id="UP000193719">
    <property type="component" value="Unassembled WGS sequence"/>
</dbReference>
<dbReference type="GO" id="GO:0016887">
    <property type="term" value="F:ATP hydrolysis activity"/>
    <property type="evidence" value="ECO:0007669"/>
    <property type="project" value="InterPro"/>
</dbReference>
<feature type="compositionally biased region" description="Basic and acidic residues" evidence="12">
    <location>
        <begin position="1"/>
        <end position="14"/>
    </location>
</feature>
<dbReference type="EMBL" id="MCFH01000035">
    <property type="protein sequence ID" value="ORX46409.1"/>
    <property type="molecule type" value="Genomic_DNA"/>
</dbReference>
<organism evidence="16 17">
    <name type="scientific">Piromyces finnis</name>
    <dbReference type="NCBI Taxonomy" id="1754191"/>
    <lineage>
        <taxon>Eukaryota</taxon>
        <taxon>Fungi</taxon>
        <taxon>Fungi incertae sedis</taxon>
        <taxon>Chytridiomycota</taxon>
        <taxon>Chytridiomycota incertae sedis</taxon>
        <taxon>Neocallimastigomycetes</taxon>
        <taxon>Neocallimastigales</taxon>
        <taxon>Neocallimastigaceae</taxon>
        <taxon>Piromyces</taxon>
    </lineage>
</organism>
<keyword evidence="3" id="KW-0813">Transport</keyword>
<sequence>MKSNKSEKVHNKKENRGKKEKKEKKPIIFGDEEVQNIPFSQIFKYSNGKEKLMTLFGIISSIIQGCAFPLIIYNLGDMTDSFISLVVNLKLKKITGIDNDNVLQDIMSVVSSGNLTNVVNLEQKYPNYDLQNLYNNFRQSDYASYDFNATNGFEFKKVDDIFHELYKYFVLFAVIAIVSFITTFIYNAFLDVSALRQSTKIRSLVFKSLMKQDIPWHEKANPGELSSRIISDTLLIEDGIGSKIGMLYQNLTTFVFCMIIAFISGWKLSLYMSGTFILVTIVVIIMSTVLANITKKAQDSYATAGGIAQETFSQARTVVSFGNEQKESDRYTQKLMPTLKLGMKKSHILGISMGLIFGVAYFSYSIAFIKGGQFVNKGELIAGDVLKILMSVMFGASSFGMCGTSFTAISAATGAAAILFHIIQREPKINKESGECPSQPLKGHIEFRDVHFTYPSRPDTEILKGINFKCLPGQTIALVGASGSGKSTIVQLLERYYEKSDGQILIDGKEIEGYNIPWLRSQIGLVSQEPILFDATIAENIAITCPGATPEQIETAAKLANAHEFISKLSHGYQTKTGEKGLQLSGGQKQRICIARALISNPNILLLDEATSALDNQSEKIIQKALDSVSVGRTTIVIAHRLTTVRNAHCIIVMNKGTIVECGTHEELMAKGNTYYHLVKNQELKAENIKDLTNEMTEEINDDSIKYSDANDNFENIASSNSELIVKQKGTGSEAQSTSINESKNIDWRRPYLDYNKPVWFKNIIGIIGSLFNGCMQPVCAYIYASAINAFNKQGNDLLDSTKFWGLMFMVLALANFIAAYFKNYGFSSAGEYLLYIFRKEMYDSMIKQDISFFDTGDKLFADSNNNSSTNVNSNDSSNNTSVGTLTAKLSTETTLAQGLNLNFGTILETITGVIVCFVIAFCHGWKLSLILLAFTPFLFIGVYIQMKEMASKNDEKRRIFENSTKIAVEAILGVKTVNALNLEDRFSTLYDNNLVEPQKRIEHKHYTSGLGIGFGNAMSFISYGVGFYFGFVFLKNGELDFESMFRVVMAIIFTSNTIGQASTAGPDFVKAVDAFKRILRMISRQPKIDASDPKGIQKESFNGKVSFNQLRFSYPSRPDITVLRMGSENIEIQKGKTLALVGGSGCGKSTLIGLLLRWYDAQCGDIKIDGEKNTNYNIKWLRQQIGIVSQEPCLFNISIKDNIRYGKDDASDEEIQEAAKKANIHNFIMSLPEGYDTLVGGEGTSQMSGGQKQRIAIARAIIRSPKILLLDEATSALDAESELVVQNALEEASQGRTIITIAHRLSTIKNADIIVVMREGRIVEKGNHEELLKKKGDYYEMILAGDNGV</sequence>
<dbReference type="FunFam" id="3.40.50.300:FF:000916">
    <property type="entry name" value="ABC transporter B family member 9"/>
    <property type="match status" value="1"/>
</dbReference>
<evidence type="ECO:0000256" key="11">
    <source>
        <dbReference type="ARBA" id="ARBA00023180"/>
    </source>
</evidence>
<dbReference type="STRING" id="1754191.A0A1Y1V3N7"/>
<proteinExistence type="inferred from homology"/>
<dbReference type="PROSITE" id="PS00211">
    <property type="entry name" value="ABC_TRANSPORTER_1"/>
    <property type="match status" value="2"/>
</dbReference>
<dbReference type="PROSITE" id="PS50893">
    <property type="entry name" value="ABC_TRANSPORTER_2"/>
    <property type="match status" value="2"/>
</dbReference>
<dbReference type="SUPFAM" id="SSF90123">
    <property type="entry name" value="ABC transporter transmembrane region"/>
    <property type="match status" value="2"/>
</dbReference>
<feature type="transmembrane region" description="Helical" evidence="13">
    <location>
        <begin position="389"/>
        <end position="422"/>
    </location>
</feature>
<dbReference type="CDD" id="cd03249">
    <property type="entry name" value="ABC_MTABC3_MDL1_MDL2"/>
    <property type="match status" value="2"/>
</dbReference>
<feature type="transmembrane region" description="Helical" evidence="13">
    <location>
        <begin position="247"/>
        <end position="264"/>
    </location>
</feature>
<evidence type="ECO:0000256" key="7">
    <source>
        <dbReference type="ARBA" id="ARBA00022840"/>
    </source>
</evidence>
<feature type="transmembrane region" description="Helical" evidence="13">
    <location>
        <begin position="804"/>
        <end position="822"/>
    </location>
</feature>
<dbReference type="CDD" id="cd18577">
    <property type="entry name" value="ABC_6TM_Pgp_ABCB1_D1_like"/>
    <property type="match status" value="1"/>
</dbReference>
<evidence type="ECO:0000256" key="13">
    <source>
        <dbReference type="SAM" id="Phobius"/>
    </source>
</evidence>
<keyword evidence="9 13" id="KW-1133">Transmembrane helix</keyword>
<feature type="compositionally biased region" description="Basic residues" evidence="12">
    <location>
        <begin position="15"/>
        <end position="24"/>
    </location>
</feature>
<evidence type="ECO:0000256" key="3">
    <source>
        <dbReference type="ARBA" id="ARBA00022448"/>
    </source>
</evidence>
<dbReference type="SUPFAM" id="SSF52540">
    <property type="entry name" value="P-loop containing nucleoside triphosphate hydrolases"/>
    <property type="match status" value="2"/>
</dbReference>
<feature type="domain" description="ABC transmembrane type-1" evidence="15">
    <location>
        <begin position="55"/>
        <end position="411"/>
    </location>
</feature>
<evidence type="ECO:0000256" key="9">
    <source>
        <dbReference type="ARBA" id="ARBA00022989"/>
    </source>
</evidence>
<dbReference type="GO" id="GO:0015421">
    <property type="term" value="F:ABC-type oligopeptide transporter activity"/>
    <property type="evidence" value="ECO:0007669"/>
    <property type="project" value="TreeGrafter"/>
</dbReference>
<dbReference type="InterPro" id="IPR017871">
    <property type="entry name" value="ABC_transporter-like_CS"/>
</dbReference>
<reference evidence="16 17" key="2">
    <citation type="submission" date="2016-08" db="EMBL/GenBank/DDBJ databases">
        <title>Pervasive Adenine N6-methylation of Active Genes in Fungi.</title>
        <authorList>
            <consortium name="DOE Joint Genome Institute"/>
            <person name="Mondo S.J."/>
            <person name="Dannebaum R.O."/>
            <person name="Kuo R.C."/>
            <person name="Labutti K."/>
            <person name="Haridas S."/>
            <person name="Kuo A."/>
            <person name="Salamov A."/>
            <person name="Ahrendt S.R."/>
            <person name="Lipzen A."/>
            <person name="Sullivan W."/>
            <person name="Andreopoulos W.B."/>
            <person name="Clum A."/>
            <person name="Lindquist E."/>
            <person name="Daum C."/>
            <person name="Ramamoorthy G.K."/>
            <person name="Gryganskyi A."/>
            <person name="Culley D."/>
            <person name="Magnuson J.K."/>
            <person name="James T.Y."/>
            <person name="O'Malley M.A."/>
            <person name="Stajich J.E."/>
            <person name="Spatafora J.W."/>
            <person name="Visel A."/>
            <person name="Grigoriev I.V."/>
        </authorList>
    </citation>
    <scope>NUCLEOTIDE SEQUENCE [LARGE SCALE GENOMIC DNA]</scope>
    <source>
        <strain evidence="17">finn</strain>
    </source>
</reference>
<evidence type="ECO:0000256" key="4">
    <source>
        <dbReference type="ARBA" id="ARBA00022692"/>
    </source>
</evidence>
<feature type="transmembrane region" description="Helical" evidence="13">
    <location>
        <begin position="928"/>
        <end position="947"/>
    </location>
</feature>
<feature type="transmembrane region" description="Helical" evidence="13">
    <location>
        <begin position="900"/>
        <end position="922"/>
    </location>
</feature>
<dbReference type="InterPro" id="IPR011527">
    <property type="entry name" value="ABC1_TM_dom"/>
</dbReference>
<dbReference type="InterPro" id="IPR027417">
    <property type="entry name" value="P-loop_NTPase"/>
</dbReference>
<feature type="transmembrane region" description="Helical" evidence="13">
    <location>
        <begin position="52"/>
        <end position="72"/>
    </location>
</feature>
<accession>A0A1Y1V3N7</accession>
<dbReference type="PROSITE" id="PS50929">
    <property type="entry name" value="ABC_TM1F"/>
    <property type="match status" value="2"/>
</dbReference>
<evidence type="ECO:0000313" key="17">
    <source>
        <dbReference type="Proteomes" id="UP000193719"/>
    </source>
</evidence>
<feature type="transmembrane region" description="Helical" evidence="13">
    <location>
        <begin position="168"/>
        <end position="190"/>
    </location>
</feature>
<keyword evidence="11" id="KW-0325">Glycoprotein</keyword>
<evidence type="ECO:0000256" key="1">
    <source>
        <dbReference type="ARBA" id="ARBA00004141"/>
    </source>
</evidence>
<dbReference type="FunFam" id="3.40.50.300:FF:000479">
    <property type="entry name" value="Multidrug resistance protein 1A"/>
    <property type="match status" value="1"/>
</dbReference>
<dbReference type="OrthoDB" id="6500128at2759"/>
<dbReference type="Pfam" id="PF00005">
    <property type="entry name" value="ABC_tran"/>
    <property type="match status" value="2"/>
</dbReference>
<dbReference type="InterPro" id="IPR039421">
    <property type="entry name" value="Type_1_exporter"/>
</dbReference>
<dbReference type="SMART" id="SM00382">
    <property type="entry name" value="AAA"/>
    <property type="match status" value="2"/>
</dbReference>
<dbReference type="InterPro" id="IPR036640">
    <property type="entry name" value="ABC1_TM_sf"/>
</dbReference>
<keyword evidence="6" id="KW-0547">Nucleotide-binding</keyword>
<feature type="transmembrane region" description="Helical" evidence="13">
    <location>
        <begin position="348"/>
        <end position="369"/>
    </location>
</feature>
<feature type="domain" description="ABC transporter" evidence="14">
    <location>
        <begin position="445"/>
        <end position="681"/>
    </location>
</feature>
<feature type="transmembrane region" description="Helical" evidence="13">
    <location>
        <begin position="270"/>
        <end position="291"/>
    </location>
</feature>
<dbReference type="GO" id="GO:0090374">
    <property type="term" value="P:oligopeptide export from mitochondrion"/>
    <property type="evidence" value="ECO:0007669"/>
    <property type="project" value="TreeGrafter"/>
</dbReference>
<evidence type="ECO:0000256" key="5">
    <source>
        <dbReference type="ARBA" id="ARBA00022737"/>
    </source>
</evidence>
<feature type="domain" description="ABC transporter" evidence="14">
    <location>
        <begin position="1106"/>
        <end position="1345"/>
    </location>
</feature>
<dbReference type="Pfam" id="PF00664">
    <property type="entry name" value="ABC_membrane"/>
    <property type="match status" value="2"/>
</dbReference>
<keyword evidence="8" id="KW-1278">Translocase</keyword>
<dbReference type="Gene3D" id="3.40.50.300">
    <property type="entry name" value="P-loop containing nucleotide triphosphate hydrolases"/>
    <property type="match status" value="2"/>
</dbReference>
<comment type="subcellular location">
    <subcellularLocation>
        <location evidence="1">Membrane</location>
        <topology evidence="1">Multi-pass membrane protein</topology>
    </subcellularLocation>
</comment>
<dbReference type="InterPro" id="IPR003439">
    <property type="entry name" value="ABC_transporter-like_ATP-bd"/>
</dbReference>
<feature type="region of interest" description="Disordered" evidence="12">
    <location>
        <begin position="1"/>
        <end position="25"/>
    </location>
</feature>
<evidence type="ECO:0000259" key="15">
    <source>
        <dbReference type="PROSITE" id="PS50929"/>
    </source>
</evidence>